<organism evidence="1 2">
    <name type="scientific">Stylosanthes scabra</name>
    <dbReference type="NCBI Taxonomy" id="79078"/>
    <lineage>
        <taxon>Eukaryota</taxon>
        <taxon>Viridiplantae</taxon>
        <taxon>Streptophyta</taxon>
        <taxon>Embryophyta</taxon>
        <taxon>Tracheophyta</taxon>
        <taxon>Spermatophyta</taxon>
        <taxon>Magnoliopsida</taxon>
        <taxon>eudicotyledons</taxon>
        <taxon>Gunneridae</taxon>
        <taxon>Pentapetalae</taxon>
        <taxon>rosids</taxon>
        <taxon>fabids</taxon>
        <taxon>Fabales</taxon>
        <taxon>Fabaceae</taxon>
        <taxon>Papilionoideae</taxon>
        <taxon>50 kb inversion clade</taxon>
        <taxon>dalbergioids sensu lato</taxon>
        <taxon>Dalbergieae</taxon>
        <taxon>Pterocarpus clade</taxon>
        <taxon>Stylosanthes</taxon>
    </lineage>
</organism>
<evidence type="ECO:0000313" key="2">
    <source>
        <dbReference type="Proteomes" id="UP001341840"/>
    </source>
</evidence>
<gene>
    <name evidence="1" type="ORF">PIB30_056906</name>
</gene>
<name>A0ABU6YLY1_9FABA</name>
<sequence>MQGVSKSNLFVTSERPLGSCSTGKEPFMRFLELVLNFLEEGLFASRSTAKASKRADFGDKVLERRGVDLQGHSDVQVSKV</sequence>
<keyword evidence="2" id="KW-1185">Reference proteome</keyword>
<protein>
    <submittedName>
        <fullName evidence="1">Uncharacterized protein</fullName>
    </submittedName>
</protein>
<reference evidence="1 2" key="1">
    <citation type="journal article" date="2023" name="Plants (Basel)">
        <title>Bridging the Gap: Combining Genomics and Transcriptomics Approaches to Understand Stylosanthes scabra, an Orphan Legume from the Brazilian Caatinga.</title>
        <authorList>
            <person name="Ferreira-Neto J.R.C."/>
            <person name="da Silva M.D."/>
            <person name="Binneck E."/>
            <person name="de Melo N.F."/>
            <person name="da Silva R.H."/>
            <person name="de Melo A.L.T.M."/>
            <person name="Pandolfi V."/>
            <person name="Bustamante F.O."/>
            <person name="Brasileiro-Vidal A.C."/>
            <person name="Benko-Iseppon A.M."/>
        </authorList>
    </citation>
    <scope>NUCLEOTIDE SEQUENCE [LARGE SCALE GENOMIC DNA]</scope>
    <source>
        <tissue evidence="1">Leaves</tissue>
    </source>
</reference>
<comment type="caution">
    <text evidence="1">The sequence shown here is derived from an EMBL/GenBank/DDBJ whole genome shotgun (WGS) entry which is preliminary data.</text>
</comment>
<proteinExistence type="predicted"/>
<accession>A0ABU6YLY1</accession>
<evidence type="ECO:0000313" key="1">
    <source>
        <dbReference type="EMBL" id="MED6209663.1"/>
    </source>
</evidence>
<dbReference type="EMBL" id="JASCZI010242115">
    <property type="protein sequence ID" value="MED6209663.1"/>
    <property type="molecule type" value="Genomic_DNA"/>
</dbReference>
<dbReference type="Proteomes" id="UP001341840">
    <property type="component" value="Unassembled WGS sequence"/>
</dbReference>